<evidence type="ECO:0008006" key="3">
    <source>
        <dbReference type="Google" id="ProtNLM"/>
    </source>
</evidence>
<gene>
    <name evidence="1" type="ORF">Cflav_PD4555</name>
</gene>
<sequence>MNTSDLTNELRELILRSAPDPNQAAAVESCGADEPLDTLIPFSSVIVLGLIIAVEDRYEVKVTRKAFVDALAGGATLNKLATMVRELKATSDEN</sequence>
<accession>B9XE01</accession>
<comment type="caution">
    <text evidence="1">The sequence shown here is derived from an EMBL/GenBank/DDBJ whole genome shotgun (WGS) entry which is preliminary data.</text>
</comment>
<dbReference type="RefSeq" id="WP_007414049.1">
    <property type="nucleotide sequence ID" value="NZ_ABOX02000007.1"/>
</dbReference>
<organism evidence="1 2">
    <name type="scientific">Pedosphaera parvula (strain Ellin514)</name>
    <dbReference type="NCBI Taxonomy" id="320771"/>
    <lineage>
        <taxon>Bacteria</taxon>
        <taxon>Pseudomonadati</taxon>
        <taxon>Verrucomicrobiota</taxon>
        <taxon>Pedosphaerae</taxon>
        <taxon>Pedosphaerales</taxon>
        <taxon>Pedosphaeraceae</taxon>
        <taxon>Pedosphaera</taxon>
    </lineage>
</organism>
<protein>
    <recommendedName>
        <fullName evidence="3">Carrier domain-containing protein</fullName>
    </recommendedName>
</protein>
<keyword evidence="2" id="KW-1185">Reference proteome</keyword>
<dbReference type="Proteomes" id="UP000003688">
    <property type="component" value="Unassembled WGS sequence"/>
</dbReference>
<reference evidence="1 2" key="1">
    <citation type="journal article" date="2011" name="J. Bacteriol.">
        <title>Genome sequence of 'Pedosphaera parvula' Ellin514, an aerobic Verrucomicrobial isolate from pasture soil.</title>
        <authorList>
            <person name="Kant R."/>
            <person name="van Passel M.W."/>
            <person name="Sangwan P."/>
            <person name="Palva A."/>
            <person name="Lucas S."/>
            <person name="Copeland A."/>
            <person name="Lapidus A."/>
            <person name="Glavina Del Rio T."/>
            <person name="Dalin E."/>
            <person name="Tice H."/>
            <person name="Bruce D."/>
            <person name="Goodwin L."/>
            <person name="Pitluck S."/>
            <person name="Chertkov O."/>
            <person name="Larimer F.W."/>
            <person name="Land M.L."/>
            <person name="Hauser L."/>
            <person name="Brettin T.S."/>
            <person name="Detter J.C."/>
            <person name="Han S."/>
            <person name="de Vos W.M."/>
            <person name="Janssen P.H."/>
            <person name="Smidt H."/>
        </authorList>
    </citation>
    <scope>NUCLEOTIDE SEQUENCE [LARGE SCALE GENOMIC DNA]</scope>
    <source>
        <strain evidence="1 2">Ellin514</strain>
    </source>
</reference>
<evidence type="ECO:0000313" key="2">
    <source>
        <dbReference type="Proteomes" id="UP000003688"/>
    </source>
</evidence>
<proteinExistence type="predicted"/>
<dbReference type="EMBL" id="ABOX02000007">
    <property type="protein sequence ID" value="EEF61892.1"/>
    <property type="molecule type" value="Genomic_DNA"/>
</dbReference>
<evidence type="ECO:0000313" key="1">
    <source>
        <dbReference type="EMBL" id="EEF61892.1"/>
    </source>
</evidence>
<dbReference type="AlphaFoldDB" id="B9XE01"/>
<name>B9XE01_PEDPL</name>
<dbReference type="STRING" id="320771.Cflav_PD4555"/>